<organism evidence="3 4">
    <name type="scientific">Meganyctiphanes norvegica</name>
    <name type="common">Northern krill</name>
    <name type="synonym">Thysanopoda norvegica</name>
    <dbReference type="NCBI Taxonomy" id="48144"/>
    <lineage>
        <taxon>Eukaryota</taxon>
        <taxon>Metazoa</taxon>
        <taxon>Ecdysozoa</taxon>
        <taxon>Arthropoda</taxon>
        <taxon>Crustacea</taxon>
        <taxon>Multicrustacea</taxon>
        <taxon>Malacostraca</taxon>
        <taxon>Eumalacostraca</taxon>
        <taxon>Eucarida</taxon>
        <taxon>Euphausiacea</taxon>
        <taxon>Euphausiidae</taxon>
        <taxon>Meganyctiphanes</taxon>
    </lineage>
</organism>
<name>A0AAV2RIV2_MEGNR</name>
<gene>
    <name evidence="3" type="ORF">MNOR_LOCUS25222</name>
</gene>
<feature type="region of interest" description="Disordered" evidence="1">
    <location>
        <begin position="58"/>
        <end position="131"/>
    </location>
</feature>
<comment type="caution">
    <text evidence="3">The sequence shown here is derived from an EMBL/GenBank/DDBJ whole genome shotgun (WGS) entry which is preliminary data.</text>
</comment>
<sequence length="131" mass="14893">RSLALFLVAVGCIVAISSALKEEDAILNHKDPDYLDDIKDYAAHHADEIGHKWDEQINKMNMMDEDDYPDDEEDDYDDEEDDYDEEDDEDDDDEDGGGGCGGGDDDDDDDDDEDDEDLSPVEQVIEEYFTR</sequence>
<dbReference type="AlphaFoldDB" id="A0AAV2RIV2"/>
<dbReference type="EMBL" id="CAXKWB010023819">
    <property type="protein sequence ID" value="CAL4125577.1"/>
    <property type="molecule type" value="Genomic_DNA"/>
</dbReference>
<feature type="compositionally biased region" description="Acidic residues" evidence="1">
    <location>
        <begin position="103"/>
        <end position="119"/>
    </location>
</feature>
<proteinExistence type="predicted"/>
<protein>
    <submittedName>
        <fullName evidence="3">Uncharacterized protein</fullName>
    </submittedName>
</protein>
<feature type="chain" id="PRO_5043573268" evidence="2">
    <location>
        <begin position="20"/>
        <end position="131"/>
    </location>
</feature>
<feature type="non-terminal residue" evidence="3">
    <location>
        <position position="1"/>
    </location>
</feature>
<evidence type="ECO:0000256" key="1">
    <source>
        <dbReference type="SAM" id="MobiDB-lite"/>
    </source>
</evidence>
<dbReference type="Proteomes" id="UP001497623">
    <property type="component" value="Unassembled WGS sequence"/>
</dbReference>
<keyword evidence="4" id="KW-1185">Reference proteome</keyword>
<evidence type="ECO:0000256" key="2">
    <source>
        <dbReference type="SAM" id="SignalP"/>
    </source>
</evidence>
<accession>A0AAV2RIV2</accession>
<feature type="signal peptide" evidence="2">
    <location>
        <begin position="1"/>
        <end position="19"/>
    </location>
</feature>
<feature type="compositionally biased region" description="Acidic residues" evidence="1">
    <location>
        <begin position="63"/>
        <end position="96"/>
    </location>
</feature>
<evidence type="ECO:0000313" key="4">
    <source>
        <dbReference type="Proteomes" id="UP001497623"/>
    </source>
</evidence>
<evidence type="ECO:0000313" key="3">
    <source>
        <dbReference type="EMBL" id="CAL4125577.1"/>
    </source>
</evidence>
<reference evidence="3 4" key="1">
    <citation type="submission" date="2024-05" db="EMBL/GenBank/DDBJ databases">
        <authorList>
            <person name="Wallberg A."/>
        </authorList>
    </citation>
    <scope>NUCLEOTIDE SEQUENCE [LARGE SCALE GENOMIC DNA]</scope>
</reference>
<keyword evidence="2" id="KW-0732">Signal</keyword>